<feature type="compositionally biased region" description="Pro residues" evidence="2">
    <location>
        <begin position="54"/>
        <end position="63"/>
    </location>
</feature>
<feature type="compositionally biased region" description="Polar residues" evidence="2">
    <location>
        <begin position="1"/>
        <end position="10"/>
    </location>
</feature>
<protein>
    <recommendedName>
        <fullName evidence="4">DUF5067 domain-containing protein</fullName>
    </recommendedName>
</protein>
<evidence type="ECO:0000313" key="6">
    <source>
        <dbReference type="Proteomes" id="UP000216454"/>
    </source>
</evidence>
<organism evidence="5 6">
    <name type="scientific">Pseudoscardovia suis</name>
    <dbReference type="NCBI Taxonomy" id="987063"/>
    <lineage>
        <taxon>Bacteria</taxon>
        <taxon>Bacillati</taxon>
        <taxon>Actinomycetota</taxon>
        <taxon>Actinomycetes</taxon>
        <taxon>Bifidobacteriales</taxon>
        <taxon>Bifidobacteriaceae</taxon>
        <taxon>Pseudoscardovia</taxon>
    </lineage>
</organism>
<evidence type="ECO:0000313" key="5">
    <source>
        <dbReference type="EMBL" id="OZG50560.1"/>
    </source>
</evidence>
<dbReference type="AlphaFoldDB" id="A0A261EUL8"/>
<evidence type="ECO:0000256" key="3">
    <source>
        <dbReference type="SAM" id="Phobius"/>
    </source>
</evidence>
<keyword evidence="6" id="KW-1185">Reference proteome</keyword>
<dbReference type="InterPro" id="IPR031989">
    <property type="entry name" value="DUF5067"/>
</dbReference>
<proteinExistence type="predicted"/>
<keyword evidence="3" id="KW-0472">Membrane</keyword>
<feature type="region of interest" description="Disordered" evidence="2">
    <location>
        <begin position="95"/>
        <end position="127"/>
    </location>
</feature>
<gene>
    <name evidence="5" type="ORF">PSSU_1208</name>
</gene>
<keyword evidence="3" id="KW-0812">Transmembrane</keyword>
<evidence type="ECO:0000256" key="1">
    <source>
        <dbReference type="ARBA" id="ARBA00022729"/>
    </source>
</evidence>
<dbReference type="RefSeq" id="WP_157847278.1">
    <property type="nucleotide sequence ID" value="NZ_MWWQ01000012.1"/>
</dbReference>
<dbReference type="Pfam" id="PF16729">
    <property type="entry name" value="DUF5067"/>
    <property type="match status" value="1"/>
</dbReference>
<dbReference type="Gene3D" id="2.60.40.1240">
    <property type="match status" value="1"/>
</dbReference>
<comment type="caution">
    <text evidence="5">The sequence shown here is derived from an EMBL/GenBank/DDBJ whole genome shotgun (WGS) entry which is preliminary data.</text>
</comment>
<accession>A0A261EUL8</accession>
<evidence type="ECO:0000259" key="4">
    <source>
        <dbReference type="Pfam" id="PF16729"/>
    </source>
</evidence>
<sequence length="248" mass="25841">MTSNQPTPGTGWTPADANAPYGGGSAPTQPYGMPQNGAPYQQGQFTQPVGGAPQPSPQPQPEPQPKKPWYKKWWVWLIVAIVIICIISGSKAGNKDSAQPASSSAASSQSTSSATASASSASGTMDTEGDVGNYHVKLVSAVKSSADYQGKDTIIVTYEWTNNSDSATSFAAAVNPKVFQNGVSLNIAVYTESPQGYDPTSELNQVQPGATQDVTLAYTLTDSSDVTVEVDDLLGVGASKVTHTYTLS</sequence>
<reference evidence="5 6" key="1">
    <citation type="journal article" date="2017" name="BMC Genomics">
        <title>Comparative genomic and phylogenomic analyses of the Bifidobacteriaceae family.</title>
        <authorList>
            <person name="Lugli G.A."/>
            <person name="Milani C."/>
            <person name="Turroni F."/>
            <person name="Duranti S."/>
            <person name="Mancabelli L."/>
            <person name="Mangifesta M."/>
            <person name="Ferrario C."/>
            <person name="Modesto M."/>
            <person name="Mattarelli P."/>
            <person name="Jiri K."/>
            <person name="van Sinderen D."/>
            <person name="Ventura M."/>
        </authorList>
    </citation>
    <scope>NUCLEOTIDE SEQUENCE [LARGE SCALE GENOMIC DNA]</scope>
    <source>
        <strain evidence="5 6">DSM 24744</strain>
    </source>
</reference>
<feature type="region of interest" description="Disordered" evidence="2">
    <location>
        <begin position="1"/>
        <end position="66"/>
    </location>
</feature>
<feature type="transmembrane region" description="Helical" evidence="3">
    <location>
        <begin position="73"/>
        <end position="90"/>
    </location>
</feature>
<dbReference type="OrthoDB" id="3240463at2"/>
<feature type="domain" description="DUF5067" evidence="4">
    <location>
        <begin position="110"/>
        <end position="232"/>
    </location>
</feature>
<dbReference type="InterPro" id="IPR029050">
    <property type="entry name" value="Immunoprotect_excell_Ig-like"/>
</dbReference>
<keyword evidence="1" id="KW-0732">Signal</keyword>
<name>A0A261EUL8_9BIFI</name>
<feature type="compositionally biased region" description="Low complexity" evidence="2">
    <location>
        <begin position="97"/>
        <end position="122"/>
    </location>
</feature>
<feature type="compositionally biased region" description="Polar residues" evidence="2">
    <location>
        <begin position="38"/>
        <end position="47"/>
    </location>
</feature>
<evidence type="ECO:0000256" key="2">
    <source>
        <dbReference type="SAM" id="MobiDB-lite"/>
    </source>
</evidence>
<dbReference type="EMBL" id="MWWQ01000012">
    <property type="protein sequence ID" value="OZG50560.1"/>
    <property type="molecule type" value="Genomic_DNA"/>
</dbReference>
<dbReference type="Proteomes" id="UP000216454">
    <property type="component" value="Unassembled WGS sequence"/>
</dbReference>
<keyword evidence="3" id="KW-1133">Transmembrane helix</keyword>